<evidence type="ECO:0000256" key="1">
    <source>
        <dbReference type="SAM" id="MobiDB-lite"/>
    </source>
</evidence>
<evidence type="ECO:0000313" key="2">
    <source>
        <dbReference type="EMBL" id="GGZ97290.1"/>
    </source>
</evidence>
<name>A0A918REW8_9ACTN</name>
<dbReference type="AlphaFoldDB" id="A0A918REW8"/>
<dbReference type="Proteomes" id="UP000623010">
    <property type="component" value="Unassembled WGS sequence"/>
</dbReference>
<dbReference type="EMBL" id="BMWH01000017">
    <property type="protein sequence ID" value="GGZ97290.1"/>
    <property type="molecule type" value="Genomic_DNA"/>
</dbReference>
<reference evidence="2" key="2">
    <citation type="submission" date="2020-09" db="EMBL/GenBank/DDBJ databases">
        <authorList>
            <person name="Sun Q."/>
            <person name="Ohkuma M."/>
        </authorList>
    </citation>
    <scope>NUCLEOTIDE SEQUENCE</scope>
    <source>
        <strain evidence="2">JCM 5016</strain>
    </source>
</reference>
<sequence length="78" mass="8290">MCDLGHIFGLWFVPRPGPLHRSPQGLPGSLTGTGNGIGTAAEKYPESPRNPAAAYRQIGHERTECDHGQSGPVALLNE</sequence>
<gene>
    <name evidence="2" type="ORF">GCM10010389_40580</name>
</gene>
<accession>A0A918REW8</accession>
<keyword evidence="3" id="KW-1185">Reference proteome</keyword>
<evidence type="ECO:0000313" key="3">
    <source>
        <dbReference type="Proteomes" id="UP000623010"/>
    </source>
</evidence>
<comment type="caution">
    <text evidence="2">The sequence shown here is derived from an EMBL/GenBank/DDBJ whole genome shotgun (WGS) entry which is preliminary data.</text>
</comment>
<organism evidence="2 3">
    <name type="scientific">Streptomyces echinoruber</name>
    <dbReference type="NCBI Taxonomy" id="68898"/>
    <lineage>
        <taxon>Bacteria</taxon>
        <taxon>Bacillati</taxon>
        <taxon>Actinomycetota</taxon>
        <taxon>Actinomycetes</taxon>
        <taxon>Kitasatosporales</taxon>
        <taxon>Streptomycetaceae</taxon>
        <taxon>Streptomyces</taxon>
    </lineage>
</organism>
<feature type="region of interest" description="Disordered" evidence="1">
    <location>
        <begin position="18"/>
        <end position="53"/>
    </location>
</feature>
<proteinExistence type="predicted"/>
<reference evidence="2" key="1">
    <citation type="journal article" date="2014" name="Int. J. Syst. Evol. Microbiol.">
        <title>Complete genome sequence of Corynebacterium casei LMG S-19264T (=DSM 44701T), isolated from a smear-ripened cheese.</title>
        <authorList>
            <consortium name="US DOE Joint Genome Institute (JGI-PGF)"/>
            <person name="Walter F."/>
            <person name="Albersmeier A."/>
            <person name="Kalinowski J."/>
            <person name="Ruckert C."/>
        </authorList>
    </citation>
    <scope>NUCLEOTIDE SEQUENCE</scope>
    <source>
        <strain evidence="2">JCM 5016</strain>
    </source>
</reference>
<protein>
    <submittedName>
        <fullName evidence="2">Uncharacterized protein</fullName>
    </submittedName>
</protein>